<feature type="transmembrane region" description="Helical" evidence="1">
    <location>
        <begin position="266"/>
        <end position="285"/>
    </location>
</feature>
<gene>
    <name evidence="2" type="ORF">Sya03_16550</name>
</gene>
<sequence>MFAGAALAVAVGGGVLWAYGLAVWQPVTEASGFAENDTYWARDVRWAAATAAVGALLALTRGDRRVLYGAGAWLAADLVLDRAGVTPWPVLALIPAVLLLRPYRANRLVLTTAAAVCAATAPVAAMVESPTDTEAALVPSRLAAAVLLVLAAVGCALAAAPSRATARLGVAAVVGVVAAGAVAAFAASSGELLPGALIGGGLVAAVWALTGPWPGWPRLLGVLGAVLVGYPLLVSVAAFAQIFVPVAALFTALAGSPAVNSADSDVLYVAVGIVPGLVFAVAAAVGRRLDDVVPAGPGAQPHAA</sequence>
<name>A0A8J3Y6P4_9ACTN</name>
<keyword evidence="1" id="KW-0472">Membrane</keyword>
<evidence type="ECO:0000256" key="1">
    <source>
        <dbReference type="SAM" id="Phobius"/>
    </source>
</evidence>
<keyword evidence="3" id="KW-1185">Reference proteome</keyword>
<feature type="transmembrane region" description="Helical" evidence="1">
    <location>
        <begin position="168"/>
        <end position="186"/>
    </location>
</feature>
<feature type="transmembrane region" description="Helical" evidence="1">
    <location>
        <begin position="222"/>
        <end position="254"/>
    </location>
</feature>
<feature type="transmembrane region" description="Helical" evidence="1">
    <location>
        <begin position="192"/>
        <end position="210"/>
    </location>
</feature>
<dbReference type="Proteomes" id="UP000652013">
    <property type="component" value="Unassembled WGS sequence"/>
</dbReference>
<proteinExistence type="predicted"/>
<evidence type="ECO:0000313" key="2">
    <source>
        <dbReference type="EMBL" id="GIJ02303.1"/>
    </source>
</evidence>
<dbReference type="AlphaFoldDB" id="A0A8J3Y6P4"/>
<comment type="caution">
    <text evidence="2">The sequence shown here is derived from an EMBL/GenBank/DDBJ whole genome shotgun (WGS) entry which is preliminary data.</text>
</comment>
<accession>A0A8J3Y6P4</accession>
<feature type="transmembrane region" description="Helical" evidence="1">
    <location>
        <begin position="142"/>
        <end position="161"/>
    </location>
</feature>
<reference evidence="2" key="1">
    <citation type="submission" date="2021-01" db="EMBL/GenBank/DDBJ databases">
        <title>Whole genome shotgun sequence of Spirilliplanes yamanashiensis NBRC 15828.</title>
        <authorList>
            <person name="Komaki H."/>
            <person name="Tamura T."/>
        </authorList>
    </citation>
    <scope>NUCLEOTIDE SEQUENCE</scope>
    <source>
        <strain evidence="2">NBRC 15828</strain>
    </source>
</reference>
<keyword evidence="1" id="KW-0812">Transmembrane</keyword>
<dbReference type="EMBL" id="BOOY01000008">
    <property type="protein sequence ID" value="GIJ02303.1"/>
    <property type="molecule type" value="Genomic_DNA"/>
</dbReference>
<organism evidence="2 3">
    <name type="scientific">Spirilliplanes yamanashiensis</name>
    <dbReference type="NCBI Taxonomy" id="42233"/>
    <lineage>
        <taxon>Bacteria</taxon>
        <taxon>Bacillati</taxon>
        <taxon>Actinomycetota</taxon>
        <taxon>Actinomycetes</taxon>
        <taxon>Micromonosporales</taxon>
        <taxon>Micromonosporaceae</taxon>
        <taxon>Spirilliplanes</taxon>
    </lineage>
</organism>
<keyword evidence="1" id="KW-1133">Transmembrane helix</keyword>
<evidence type="ECO:0000313" key="3">
    <source>
        <dbReference type="Proteomes" id="UP000652013"/>
    </source>
</evidence>
<feature type="transmembrane region" description="Helical" evidence="1">
    <location>
        <begin position="108"/>
        <end position="127"/>
    </location>
</feature>
<protein>
    <submittedName>
        <fullName evidence="2">Uncharacterized protein</fullName>
    </submittedName>
</protein>